<proteinExistence type="predicted"/>
<evidence type="ECO:0000256" key="1">
    <source>
        <dbReference type="ARBA" id="ARBA00001933"/>
    </source>
</evidence>
<dbReference type="EMBL" id="JBBMFS010000004">
    <property type="protein sequence ID" value="MEQ2554602.1"/>
    <property type="molecule type" value="Genomic_DNA"/>
</dbReference>
<dbReference type="InterPro" id="IPR004839">
    <property type="entry name" value="Aminotransferase_I/II_large"/>
</dbReference>
<keyword evidence="2" id="KW-0663">Pyridoxal phosphate</keyword>
<comment type="caution">
    <text evidence="4">The sequence shown here is derived from an EMBL/GenBank/DDBJ whole genome shotgun (WGS) entry which is preliminary data.</text>
</comment>
<evidence type="ECO:0000256" key="2">
    <source>
        <dbReference type="ARBA" id="ARBA00022898"/>
    </source>
</evidence>
<organism evidence="4 5">
    <name type="scientific">Lachnospira intestinalis</name>
    <dbReference type="NCBI Taxonomy" id="3133158"/>
    <lineage>
        <taxon>Bacteria</taxon>
        <taxon>Bacillati</taxon>
        <taxon>Bacillota</taxon>
        <taxon>Clostridia</taxon>
        <taxon>Lachnospirales</taxon>
        <taxon>Lachnospiraceae</taxon>
        <taxon>Lachnospira</taxon>
    </lineage>
</organism>
<dbReference type="SUPFAM" id="SSF53383">
    <property type="entry name" value="PLP-dependent transferases"/>
    <property type="match status" value="1"/>
</dbReference>
<sequence>MQREIHGGNVYGREVRLDFSVNINPLGMPQGVRQAITEYTAWDETYPDIECTDLRRAIAQKEGIAPEQILCGNGASELLMAVVRAAAPEKCAIAAPSFSGYERAVRAAGAEPVFYELSHDTGFGYETVCDRLSKMTVQMLFLCNPNNPTGNTIPEQILTEILQFCASKKIRVVADECFLRFHPHYEKMSCKRFLKQYPNLLIVNAFTKFYAMAGLRLGYLMTGDLSLLHAVAQQLPEWNVSSIAQRAGISALQDTEYEKRTRQLIEKERRYLIQEFLKMGCTVFPSEADYITFRLPQEKTGFLLKERLLEGKILIRSCANYRNMPPDCYRIAVKQHADNEELVRQVWRILIQ</sequence>
<gene>
    <name evidence="4" type="ORF">WMO37_06140</name>
</gene>
<dbReference type="CDD" id="cd00609">
    <property type="entry name" value="AAT_like"/>
    <property type="match status" value="1"/>
</dbReference>
<reference evidence="4" key="1">
    <citation type="submission" date="2024-03" db="EMBL/GenBank/DDBJ databases">
        <title>Human intestinal bacterial collection.</title>
        <authorList>
            <person name="Pauvert C."/>
            <person name="Hitch T.C.A."/>
            <person name="Clavel T."/>
        </authorList>
    </citation>
    <scope>NUCLEOTIDE SEQUENCE [LARGE SCALE GENOMIC DNA]</scope>
    <source>
        <strain evidence="4">CLA-AA-H89B</strain>
    </source>
</reference>
<comment type="cofactor">
    <cofactor evidence="1">
        <name>pyridoxal 5'-phosphate</name>
        <dbReference type="ChEBI" id="CHEBI:597326"/>
    </cofactor>
</comment>
<name>A0ABV1H627_9FIRM</name>
<keyword evidence="5" id="KW-1185">Reference proteome</keyword>
<dbReference type="PANTHER" id="PTHR42885">
    <property type="entry name" value="HISTIDINOL-PHOSPHATE AMINOTRANSFERASE-RELATED"/>
    <property type="match status" value="1"/>
</dbReference>
<dbReference type="Gene3D" id="3.90.1150.10">
    <property type="entry name" value="Aspartate Aminotransferase, domain 1"/>
    <property type="match status" value="1"/>
</dbReference>
<evidence type="ECO:0000313" key="5">
    <source>
        <dbReference type="Proteomes" id="UP001546774"/>
    </source>
</evidence>
<evidence type="ECO:0000313" key="4">
    <source>
        <dbReference type="EMBL" id="MEQ2554602.1"/>
    </source>
</evidence>
<feature type="domain" description="Aminotransferase class I/classII large" evidence="3">
    <location>
        <begin position="17"/>
        <end position="344"/>
    </location>
</feature>
<evidence type="ECO:0000259" key="3">
    <source>
        <dbReference type="Pfam" id="PF00155"/>
    </source>
</evidence>
<dbReference type="PANTHER" id="PTHR42885:SF1">
    <property type="entry name" value="THREONINE-PHOSPHATE DECARBOXYLASE"/>
    <property type="match status" value="1"/>
</dbReference>
<accession>A0ABV1H627</accession>
<dbReference type="Pfam" id="PF00155">
    <property type="entry name" value="Aminotran_1_2"/>
    <property type="match status" value="1"/>
</dbReference>
<dbReference type="InterPro" id="IPR015421">
    <property type="entry name" value="PyrdxlP-dep_Trfase_major"/>
</dbReference>
<dbReference type="Proteomes" id="UP001546774">
    <property type="component" value="Unassembled WGS sequence"/>
</dbReference>
<dbReference type="InterPro" id="IPR015424">
    <property type="entry name" value="PyrdxlP-dep_Trfase"/>
</dbReference>
<protein>
    <submittedName>
        <fullName evidence="4">Threonine-phosphate decarboxylase</fullName>
    </submittedName>
</protein>
<dbReference type="Gene3D" id="3.40.640.10">
    <property type="entry name" value="Type I PLP-dependent aspartate aminotransferase-like (Major domain)"/>
    <property type="match status" value="1"/>
</dbReference>
<dbReference type="InterPro" id="IPR015422">
    <property type="entry name" value="PyrdxlP-dep_Trfase_small"/>
</dbReference>